<accession>A0A8H2XRK3</accession>
<evidence type="ECO:0000256" key="1">
    <source>
        <dbReference type="SAM" id="MobiDB-lite"/>
    </source>
</evidence>
<proteinExistence type="predicted"/>
<feature type="compositionally biased region" description="Polar residues" evidence="1">
    <location>
        <begin position="376"/>
        <end position="388"/>
    </location>
</feature>
<evidence type="ECO:0000313" key="3">
    <source>
        <dbReference type="Proteomes" id="UP000663840"/>
    </source>
</evidence>
<dbReference type="EMBL" id="CAJMWR010001594">
    <property type="protein sequence ID" value="CAE6429659.1"/>
    <property type="molecule type" value="Genomic_DNA"/>
</dbReference>
<name>A0A8H2XRK3_9AGAM</name>
<feature type="region of interest" description="Disordered" evidence="1">
    <location>
        <begin position="216"/>
        <end position="259"/>
    </location>
</feature>
<reference evidence="2" key="1">
    <citation type="submission" date="2021-01" db="EMBL/GenBank/DDBJ databases">
        <authorList>
            <person name="Kaushik A."/>
        </authorList>
    </citation>
    <scope>NUCLEOTIDE SEQUENCE</scope>
    <source>
        <strain evidence="2">AG1-1A</strain>
    </source>
</reference>
<gene>
    <name evidence="2" type="ORF">RDB_LOCUS64033</name>
</gene>
<protein>
    <submittedName>
        <fullName evidence="2">Uncharacterized protein</fullName>
    </submittedName>
</protein>
<feature type="compositionally biased region" description="Polar residues" evidence="1">
    <location>
        <begin position="216"/>
        <end position="239"/>
    </location>
</feature>
<comment type="caution">
    <text evidence="2">The sequence shown here is derived from an EMBL/GenBank/DDBJ whole genome shotgun (WGS) entry which is preliminary data.</text>
</comment>
<sequence>MFSLPLLYSSPIPTDPAPVTQPSSLPLIPQLSLPEKQLQRKLSQSRLGCKWQYWEHHIIISRLLGPSGPPLIIKLLLGIPRKVRSDLPQCSNPYLIQILEFAEQMGINLGAPEFNNPETLIRKIVAIWQQRVPPGGSWGPTKSKRLQAMDIAAWTHNPPHSWFSMMFLRLKEVGILQPQHLTSDQSAPSAPPQPLLMSPDVCRHTQSKNIAPALFSPTNAARSSPTLTIQSYEQSQQLPGSRVDAPLPSYDDSLTHNNPPTIVTESYSRAWDMLRGQHAIASASASLASAKADYVHACALRARTNVLQQLVSLEQQEQTMRLRFAMDVMRVTEGNDVTRNAAQSWVNQTFFTSHPSDDFTRLVKAWKAELALEPSRSNCDSDYQSSTPTTPPMPEVNFAESLSELGRA</sequence>
<feature type="region of interest" description="Disordered" evidence="1">
    <location>
        <begin position="376"/>
        <end position="408"/>
    </location>
</feature>
<organism evidence="2 3">
    <name type="scientific">Rhizoctonia solani</name>
    <dbReference type="NCBI Taxonomy" id="456999"/>
    <lineage>
        <taxon>Eukaryota</taxon>
        <taxon>Fungi</taxon>
        <taxon>Dikarya</taxon>
        <taxon>Basidiomycota</taxon>
        <taxon>Agaricomycotina</taxon>
        <taxon>Agaricomycetes</taxon>
        <taxon>Cantharellales</taxon>
        <taxon>Ceratobasidiaceae</taxon>
        <taxon>Rhizoctonia</taxon>
    </lineage>
</organism>
<evidence type="ECO:0000313" key="2">
    <source>
        <dbReference type="EMBL" id="CAE6429659.1"/>
    </source>
</evidence>
<dbReference type="Proteomes" id="UP000663840">
    <property type="component" value="Unassembled WGS sequence"/>
</dbReference>
<dbReference type="AlphaFoldDB" id="A0A8H2XRK3"/>